<dbReference type="EC" id="2.4.-.-" evidence="3"/>
<keyword evidence="4" id="KW-1185">Reference proteome</keyword>
<accession>A0ABS6JH01</accession>
<organism evidence="3 4">
    <name type="scientific">Evansella tamaricis</name>
    <dbReference type="NCBI Taxonomy" id="2069301"/>
    <lineage>
        <taxon>Bacteria</taxon>
        <taxon>Bacillati</taxon>
        <taxon>Bacillota</taxon>
        <taxon>Bacilli</taxon>
        <taxon>Bacillales</taxon>
        <taxon>Bacillaceae</taxon>
        <taxon>Evansella</taxon>
    </lineage>
</organism>
<dbReference type="PANTHER" id="PTHR22916:SF3">
    <property type="entry name" value="UDP-GLCNAC:BETAGAL BETA-1,3-N-ACETYLGLUCOSAMINYLTRANSFERASE-LIKE PROTEIN 1"/>
    <property type="match status" value="1"/>
</dbReference>
<dbReference type="PANTHER" id="PTHR22916">
    <property type="entry name" value="GLYCOSYLTRANSFERASE"/>
    <property type="match status" value="1"/>
</dbReference>
<feature type="domain" description="Glycosyltransferase 2-like" evidence="2">
    <location>
        <begin position="8"/>
        <end position="167"/>
    </location>
</feature>
<keyword evidence="3" id="KW-0328">Glycosyltransferase</keyword>
<evidence type="ECO:0000256" key="1">
    <source>
        <dbReference type="ARBA" id="ARBA00006739"/>
    </source>
</evidence>
<name>A0ABS6JH01_9BACI</name>
<evidence type="ECO:0000259" key="2">
    <source>
        <dbReference type="Pfam" id="PF00535"/>
    </source>
</evidence>
<evidence type="ECO:0000313" key="4">
    <source>
        <dbReference type="Proteomes" id="UP000784880"/>
    </source>
</evidence>
<dbReference type="RefSeq" id="WP_217066857.1">
    <property type="nucleotide sequence ID" value="NZ_JAHQCS010000107.1"/>
</dbReference>
<dbReference type="Proteomes" id="UP000784880">
    <property type="component" value="Unassembled WGS sequence"/>
</dbReference>
<keyword evidence="3" id="KW-0808">Transferase</keyword>
<evidence type="ECO:0000313" key="3">
    <source>
        <dbReference type="EMBL" id="MBU9712680.1"/>
    </source>
</evidence>
<dbReference type="GO" id="GO:0016757">
    <property type="term" value="F:glycosyltransferase activity"/>
    <property type="evidence" value="ECO:0007669"/>
    <property type="project" value="UniProtKB-KW"/>
</dbReference>
<dbReference type="InterPro" id="IPR001173">
    <property type="entry name" value="Glyco_trans_2-like"/>
</dbReference>
<dbReference type="EMBL" id="JAHQCS010000107">
    <property type="protein sequence ID" value="MBU9712680.1"/>
    <property type="molecule type" value="Genomic_DNA"/>
</dbReference>
<dbReference type="Pfam" id="PF00535">
    <property type="entry name" value="Glycos_transf_2"/>
    <property type="match status" value="1"/>
</dbReference>
<comment type="similarity">
    <text evidence="1">Belongs to the glycosyltransferase 2 family.</text>
</comment>
<sequence>MNTKPLVSIVIPTFNRLYPLAELIEALSRQAYQNFEVIIVNDAGEMVDIIRDLYSELNITIVNLPENQHHVFARNTGVAQANGELIMLIDDDDIILDTHIETMVEAIEDCDFVYSDVEIVDYKVKDHVRYVTNRFLFAYQYDLDAMKKFSTFVPSGCLYRRKIHETIGYFDMEVKNYWDWDFFLRVANVYQVKRSPVANVLYEFSAGGTNQSSYTASMRKYLDRLCEKHGLGELPTKNFFLLLEEEEVVARKALSKVVWDGQPIISRLVNNMETGA</sequence>
<gene>
    <name evidence="3" type="ORF">KS419_13095</name>
</gene>
<proteinExistence type="inferred from homology"/>
<protein>
    <submittedName>
        <fullName evidence="3">Glycosyltransferase</fullName>
        <ecNumber evidence="3">2.4.-.-</ecNumber>
    </submittedName>
</protein>
<reference evidence="3 4" key="1">
    <citation type="submission" date="2021-06" db="EMBL/GenBank/DDBJ databases">
        <title>Bacillus sp. RD4P76, an endophyte from a halophyte.</title>
        <authorList>
            <person name="Sun J.-Q."/>
        </authorList>
    </citation>
    <scope>NUCLEOTIDE SEQUENCE [LARGE SCALE GENOMIC DNA]</scope>
    <source>
        <strain evidence="3 4">CGMCC 1.15917</strain>
    </source>
</reference>
<comment type="caution">
    <text evidence="3">The sequence shown here is derived from an EMBL/GenBank/DDBJ whole genome shotgun (WGS) entry which is preliminary data.</text>
</comment>